<dbReference type="AlphaFoldDB" id="A0A3P7L2N0"/>
<organism evidence="1 2">
    <name type="scientific">Strongylus vulgaris</name>
    <name type="common">Blood worm</name>
    <dbReference type="NCBI Taxonomy" id="40348"/>
    <lineage>
        <taxon>Eukaryota</taxon>
        <taxon>Metazoa</taxon>
        <taxon>Ecdysozoa</taxon>
        <taxon>Nematoda</taxon>
        <taxon>Chromadorea</taxon>
        <taxon>Rhabditida</taxon>
        <taxon>Rhabditina</taxon>
        <taxon>Rhabditomorpha</taxon>
        <taxon>Strongyloidea</taxon>
        <taxon>Strongylidae</taxon>
        <taxon>Strongylus</taxon>
    </lineage>
</organism>
<proteinExistence type="predicted"/>
<sequence length="63" mass="7025">VNILSPSLFSLHGEADSDIEKNTSLKHLLDGTGLLNDRDRQEWMDFIIETAGIADAMDMVKVH</sequence>
<evidence type="ECO:0000313" key="2">
    <source>
        <dbReference type="Proteomes" id="UP000270094"/>
    </source>
</evidence>
<evidence type="ECO:0000313" key="1">
    <source>
        <dbReference type="EMBL" id="VDM73732.1"/>
    </source>
</evidence>
<dbReference type="EMBL" id="UYYB01032164">
    <property type="protein sequence ID" value="VDM73732.1"/>
    <property type="molecule type" value="Genomic_DNA"/>
</dbReference>
<keyword evidence="2" id="KW-1185">Reference proteome</keyword>
<dbReference type="OrthoDB" id="5917548at2759"/>
<dbReference type="InterPro" id="IPR006954">
    <property type="entry name" value="Mlt-10-like"/>
</dbReference>
<reference evidence="1 2" key="1">
    <citation type="submission" date="2018-11" db="EMBL/GenBank/DDBJ databases">
        <authorList>
            <consortium name="Pathogen Informatics"/>
        </authorList>
    </citation>
    <scope>NUCLEOTIDE SEQUENCE [LARGE SCALE GENOMIC DNA]</scope>
</reference>
<protein>
    <submittedName>
        <fullName evidence="1">Uncharacterized protein</fullName>
    </submittedName>
</protein>
<name>A0A3P7L2N0_STRVU</name>
<accession>A0A3P7L2N0</accession>
<gene>
    <name evidence="1" type="ORF">SVUK_LOCUS8730</name>
</gene>
<dbReference type="Pfam" id="PF04870">
    <property type="entry name" value="Moulting_cycle"/>
    <property type="match status" value="1"/>
</dbReference>
<dbReference type="Proteomes" id="UP000270094">
    <property type="component" value="Unassembled WGS sequence"/>
</dbReference>
<feature type="non-terminal residue" evidence="1">
    <location>
        <position position="1"/>
    </location>
</feature>